<reference evidence="2" key="1">
    <citation type="submission" date="2020-01" db="EMBL/GenBank/DDBJ databases">
        <title>Insect and environment-associated Actinomycetes.</title>
        <authorList>
            <person name="Currrie C."/>
            <person name="Chevrette M."/>
            <person name="Carlson C."/>
            <person name="Stubbendieck R."/>
            <person name="Wendt-Pienkowski E."/>
        </authorList>
    </citation>
    <scope>NUCLEOTIDE SEQUENCE</scope>
    <source>
        <strain evidence="2">SID505</strain>
    </source>
</reference>
<name>A0A6G3T286_STRAQ</name>
<proteinExistence type="predicted"/>
<feature type="compositionally biased region" description="Low complexity" evidence="1">
    <location>
        <begin position="242"/>
        <end position="253"/>
    </location>
</feature>
<gene>
    <name evidence="2" type="ORF">G3I43_33355</name>
</gene>
<accession>A0A6G3T286</accession>
<dbReference type="EMBL" id="JAAGMK010000946">
    <property type="protein sequence ID" value="NEB89015.1"/>
    <property type="molecule type" value="Genomic_DNA"/>
</dbReference>
<evidence type="ECO:0000256" key="1">
    <source>
        <dbReference type="SAM" id="MobiDB-lite"/>
    </source>
</evidence>
<protein>
    <submittedName>
        <fullName evidence="2">Uncharacterized protein</fullName>
    </submittedName>
</protein>
<sequence length="253" mass="26622">MPPDALFDVPTPLPPVGQLLLLAGEYTRHNDSVDLGSTGQDQSIHSRSAERLASETTAAITAVVGLRLFHHADLTAALVRLRQVAYLADAASRHGPRLARELTSFAPEAVVDSAARIAAHMRRRRSGHALEPDDRLDAVQQAALHEIALGHVVSTSSLNREYLHSTGARVSLGALRAVKSHGFVERSPGSAPAAFDGGPRQDRVRLTLDGATALATVITTPSASRDAPAVTLARPAPGFATRPASSRSSAPGR</sequence>
<evidence type="ECO:0000313" key="2">
    <source>
        <dbReference type="EMBL" id="NEB89015.1"/>
    </source>
</evidence>
<comment type="caution">
    <text evidence="2">The sequence shown here is derived from an EMBL/GenBank/DDBJ whole genome shotgun (WGS) entry which is preliminary data.</text>
</comment>
<dbReference type="AlphaFoldDB" id="A0A6G3T286"/>
<organism evidence="2">
    <name type="scientific">Streptomyces anulatus</name>
    <name type="common">Streptomyces chrysomallus</name>
    <dbReference type="NCBI Taxonomy" id="1892"/>
    <lineage>
        <taxon>Bacteria</taxon>
        <taxon>Bacillati</taxon>
        <taxon>Actinomycetota</taxon>
        <taxon>Actinomycetes</taxon>
        <taxon>Kitasatosporales</taxon>
        <taxon>Streptomycetaceae</taxon>
        <taxon>Streptomyces</taxon>
    </lineage>
</organism>
<feature type="region of interest" description="Disordered" evidence="1">
    <location>
        <begin position="224"/>
        <end position="253"/>
    </location>
</feature>